<keyword evidence="8" id="KW-0378">Hydrolase</keyword>
<dbReference type="PROSITE" id="PS50887">
    <property type="entry name" value="GGDEF"/>
    <property type="match status" value="1"/>
</dbReference>
<evidence type="ECO:0000256" key="7">
    <source>
        <dbReference type="ARBA" id="ARBA00022759"/>
    </source>
</evidence>
<dbReference type="Pfam" id="PF01966">
    <property type="entry name" value="HD"/>
    <property type="match status" value="1"/>
</dbReference>
<evidence type="ECO:0000256" key="11">
    <source>
        <dbReference type="ARBA" id="ARBA00023118"/>
    </source>
</evidence>
<protein>
    <recommendedName>
        <fullName evidence="3">CRISPR system single-strand-specific deoxyribonuclease Cas10/Csm1 (subtype III-A)</fullName>
    </recommendedName>
    <alternativeName>
        <fullName evidence="12">Cyclic oligoadenylate synthase</fullName>
    </alternativeName>
</protein>
<reference evidence="14" key="1">
    <citation type="submission" date="2020-12" db="EMBL/GenBank/DDBJ databases">
        <title>Taurinivorans muris gen. nov., sp. nov., fundamental and realized metabolic niche of a ubiquitous sulfidogenic bacterium in the murine intestine.</title>
        <authorList>
            <person name="Ye H."/>
            <person name="Hanson B.T."/>
            <person name="Loy A."/>
        </authorList>
    </citation>
    <scope>NUCLEOTIDE SEQUENCE</scope>
    <source>
        <strain evidence="14">LT0009</strain>
    </source>
</reference>
<dbReference type="InterPro" id="IPR052117">
    <property type="entry name" value="Cas10/Csm1_subtype-III-A"/>
</dbReference>
<keyword evidence="5" id="KW-0540">Nuclease</keyword>
<dbReference type="InterPro" id="IPR013408">
    <property type="entry name" value="Cas10/Csm1"/>
</dbReference>
<name>A0ABY5Y1P4_9BACT</name>
<evidence type="ECO:0000256" key="5">
    <source>
        <dbReference type="ARBA" id="ARBA00022722"/>
    </source>
</evidence>
<keyword evidence="7" id="KW-0255">Endonuclease</keyword>
<gene>
    <name evidence="14" type="primary">cas10</name>
    <name evidence="14" type="ORF">JBF11_01250</name>
</gene>
<dbReference type="Gene3D" id="3.30.70.270">
    <property type="match status" value="1"/>
</dbReference>
<dbReference type="InterPro" id="IPR054767">
    <property type="entry name" value="Cas10-Cmr2_palm2"/>
</dbReference>
<feature type="domain" description="GGDEF" evidence="13">
    <location>
        <begin position="526"/>
        <end position="668"/>
    </location>
</feature>
<dbReference type="Pfam" id="PF18211">
    <property type="entry name" value="Csm1_B"/>
    <property type="match status" value="1"/>
</dbReference>
<accession>A0ABY5Y1P4</accession>
<dbReference type="InterPro" id="IPR006674">
    <property type="entry name" value="HD_domain"/>
</dbReference>
<keyword evidence="10" id="KW-0067">ATP-binding</keyword>
<dbReference type="InterPro" id="IPR000160">
    <property type="entry name" value="GGDEF_dom"/>
</dbReference>
<evidence type="ECO:0000256" key="4">
    <source>
        <dbReference type="ARBA" id="ARBA00022679"/>
    </source>
</evidence>
<evidence type="ECO:0000256" key="6">
    <source>
        <dbReference type="ARBA" id="ARBA00022741"/>
    </source>
</evidence>
<sequence>MGIDITNQCIIVSALMHDIGKFAQRAEQKSSRQLESAYCPVYNGKTTHKHVLYTDFFIESADFPLPHELQEHRSRIARLAAVHHNPGVSNENSEKLLEEIIQKADCFSSGLDRLSSEEENNYKKTRLESIFSFIELRKPNTQKKYHVLQKQGEAKALFPCSEKENKTGDYEKLFADFVNTLKKIPLDQGFQAYLSSLVSVLEQYTYCIPSSTYKSDPDISLYDHSITTAAIAQALWACCEENRNIPLGKQSFLLFSAEFSGIQKYIFSGKTSTGTAKILRARSFHLQALTRSIILHTLDTLSLSPVAKIMDAGGKFILLLPDTPRTKVLMREIMQEIEIFFAQTFKGELKAPLALLPVTQGEMKQERFLEKLDVLNDELETNKFKAFQHYFAEYPAVFDIEYNKGICSYCERNRTEDEDLCSECKNLIEIGEAIPKSTLGLFTKNKPPKNYAFFKLIGGISLVLDNGGTFAKSDIEQALDCINLKSFGSYTRYPIAGYIPRKEKRPKDFEELADSAVIHEENRCVSMLGILKADVDNLGFIFSLGFKNRLSVSRYAQLSRMLNAFFSEYLVQVIEENNFNIYTVFMGGDDLLVLGAWTDILAFAKILHTDFSAFTAENKDITLSAGIAFVKPKLPVSKFTAMAEEALEQSKAYQKNGQMKNACTLFEVTCPWTEFDKQCKTGKDLEDALLQNKLTQGFVRRLLSYADDCKLFMAEGKIRHGLYVSHLQYDMARNISDEDVKKQIAKITQAEEFENSRIAISYALYKTRNA</sequence>
<dbReference type="NCBIfam" id="TIGR02578">
    <property type="entry name" value="cas_TM1811_Csm1"/>
    <property type="match status" value="1"/>
</dbReference>
<keyword evidence="4" id="KW-0808">Transferase</keyword>
<keyword evidence="15" id="KW-1185">Reference proteome</keyword>
<dbReference type="Proteomes" id="UP001058120">
    <property type="component" value="Chromosome"/>
</dbReference>
<organism evidence="14 15">
    <name type="scientific">Taurinivorans muris</name>
    <dbReference type="NCBI Taxonomy" id="2787751"/>
    <lineage>
        <taxon>Bacteria</taxon>
        <taxon>Pseudomonadati</taxon>
        <taxon>Thermodesulfobacteriota</taxon>
        <taxon>Desulfovibrionia</taxon>
        <taxon>Desulfovibrionales</taxon>
        <taxon>Desulfovibrionaceae</taxon>
        <taxon>Taurinivorans</taxon>
    </lineage>
</organism>
<dbReference type="InterPro" id="IPR043128">
    <property type="entry name" value="Rev_trsase/Diguanyl_cyclase"/>
</dbReference>
<keyword evidence="11" id="KW-0051">Antiviral defense</keyword>
<dbReference type="PANTHER" id="PTHR36528:SF1">
    <property type="entry name" value="CRISPR SYSTEM SINGLE-STRAND-SPECIFIC DEOXYRIBONUCLEASE CAS10_CSM1 (SUBTYPE III-A)"/>
    <property type="match status" value="1"/>
</dbReference>
<proteinExistence type="inferred from homology"/>
<evidence type="ECO:0000313" key="14">
    <source>
        <dbReference type="EMBL" id="UWX05980.1"/>
    </source>
</evidence>
<comment type="similarity">
    <text evidence="2">Belongs to the CRISPR-associated Cas10/Csm1 family.</text>
</comment>
<evidence type="ECO:0000256" key="12">
    <source>
        <dbReference type="ARBA" id="ARBA00032922"/>
    </source>
</evidence>
<comment type="cofactor">
    <cofactor evidence="1">
        <name>a divalent metal cation</name>
        <dbReference type="ChEBI" id="CHEBI:60240"/>
    </cofactor>
</comment>
<dbReference type="InterPro" id="IPR041062">
    <property type="entry name" value="Csm1_B"/>
</dbReference>
<evidence type="ECO:0000256" key="2">
    <source>
        <dbReference type="ARBA" id="ARBA00005700"/>
    </source>
</evidence>
<dbReference type="RefSeq" id="WP_334315575.1">
    <property type="nucleotide sequence ID" value="NZ_CP065938.1"/>
</dbReference>
<dbReference type="Pfam" id="PF22335">
    <property type="entry name" value="Cas10-Cmr2_palm2"/>
    <property type="match status" value="1"/>
</dbReference>
<evidence type="ECO:0000256" key="10">
    <source>
        <dbReference type="ARBA" id="ARBA00022840"/>
    </source>
</evidence>
<dbReference type="EMBL" id="CP065938">
    <property type="protein sequence ID" value="UWX05980.1"/>
    <property type="molecule type" value="Genomic_DNA"/>
</dbReference>
<evidence type="ECO:0000256" key="8">
    <source>
        <dbReference type="ARBA" id="ARBA00022801"/>
    </source>
</evidence>
<evidence type="ECO:0000256" key="9">
    <source>
        <dbReference type="ARBA" id="ARBA00022839"/>
    </source>
</evidence>
<keyword evidence="6" id="KW-0547">Nucleotide-binding</keyword>
<dbReference type="PANTHER" id="PTHR36528">
    <property type="entry name" value="CRISPR SYSTEM SINGLE-STRAND-SPECIFIC DEOXYRIBONUCLEASE CAS10/CSM1 (SUBTYPE III-A)"/>
    <property type="match status" value="1"/>
</dbReference>
<evidence type="ECO:0000256" key="1">
    <source>
        <dbReference type="ARBA" id="ARBA00001968"/>
    </source>
</evidence>
<evidence type="ECO:0000259" key="13">
    <source>
        <dbReference type="PROSITE" id="PS50887"/>
    </source>
</evidence>
<evidence type="ECO:0000256" key="3">
    <source>
        <dbReference type="ARBA" id="ARBA00014333"/>
    </source>
</evidence>
<evidence type="ECO:0000313" key="15">
    <source>
        <dbReference type="Proteomes" id="UP001058120"/>
    </source>
</evidence>
<keyword evidence="9" id="KW-0269">Exonuclease</keyword>